<proteinExistence type="predicted"/>
<dbReference type="OrthoDB" id="2157530at2759"/>
<evidence type="ECO:0000313" key="2">
    <source>
        <dbReference type="Proteomes" id="UP000800092"/>
    </source>
</evidence>
<dbReference type="Proteomes" id="UP000800092">
    <property type="component" value="Unassembled WGS sequence"/>
</dbReference>
<dbReference type="EMBL" id="ML991905">
    <property type="protein sequence ID" value="KAF2228619.1"/>
    <property type="molecule type" value="Genomic_DNA"/>
</dbReference>
<evidence type="ECO:0000313" key="1">
    <source>
        <dbReference type="EMBL" id="KAF2228619.1"/>
    </source>
</evidence>
<accession>A0A6A6GSN4</accession>
<organism evidence="1 2">
    <name type="scientific">Viridothelium virens</name>
    <name type="common">Speckled blister lichen</name>
    <name type="synonym">Trypethelium virens</name>
    <dbReference type="NCBI Taxonomy" id="1048519"/>
    <lineage>
        <taxon>Eukaryota</taxon>
        <taxon>Fungi</taxon>
        <taxon>Dikarya</taxon>
        <taxon>Ascomycota</taxon>
        <taxon>Pezizomycotina</taxon>
        <taxon>Dothideomycetes</taxon>
        <taxon>Dothideomycetes incertae sedis</taxon>
        <taxon>Trypetheliales</taxon>
        <taxon>Trypetheliaceae</taxon>
        <taxon>Viridothelium</taxon>
    </lineage>
</organism>
<sequence>MRDYDTAHFASREDIENDFVRLSSSFRAALELAEEHLKPHYKTEDALEEAFYRALSAGSAIDSNLNASLMCPWIPAQSAKSPISAALWPQKFKDYWANPLHSEDSEAALRHQNDILQEYLFIRRMKSSANAKFAHLIRADIVPSFSQYCRKRKDSQRIGRIFMLNNESAGPLSGYAQYVDYTIGRSLIVMNSGFMGLAPANSKEGDIVVEVQTGGRIIWLVLREEELPESYWTEDIASSDKAKVSIETDDRQPSHPGNFRLVGEAYVDKPDFEINKAGDHQWFKLW</sequence>
<name>A0A6A6GSN4_VIRVR</name>
<gene>
    <name evidence="1" type="ORF">EV356DRAFT_497907</name>
</gene>
<reference evidence="1" key="1">
    <citation type="journal article" date="2020" name="Stud. Mycol.">
        <title>101 Dothideomycetes genomes: a test case for predicting lifestyles and emergence of pathogens.</title>
        <authorList>
            <person name="Haridas S."/>
            <person name="Albert R."/>
            <person name="Binder M."/>
            <person name="Bloem J."/>
            <person name="Labutti K."/>
            <person name="Salamov A."/>
            <person name="Andreopoulos B."/>
            <person name="Baker S."/>
            <person name="Barry K."/>
            <person name="Bills G."/>
            <person name="Bluhm B."/>
            <person name="Cannon C."/>
            <person name="Castanera R."/>
            <person name="Culley D."/>
            <person name="Daum C."/>
            <person name="Ezra D."/>
            <person name="Gonzalez J."/>
            <person name="Henrissat B."/>
            <person name="Kuo A."/>
            <person name="Liang C."/>
            <person name="Lipzen A."/>
            <person name="Lutzoni F."/>
            <person name="Magnuson J."/>
            <person name="Mondo S."/>
            <person name="Nolan M."/>
            <person name="Ohm R."/>
            <person name="Pangilinan J."/>
            <person name="Park H.-J."/>
            <person name="Ramirez L."/>
            <person name="Alfaro M."/>
            <person name="Sun H."/>
            <person name="Tritt A."/>
            <person name="Yoshinaga Y."/>
            <person name="Zwiers L.-H."/>
            <person name="Turgeon B."/>
            <person name="Goodwin S."/>
            <person name="Spatafora J."/>
            <person name="Crous P."/>
            <person name="Grigoriev I."/>
        </authorList>
    </citation>
    <scope>NUCLEOTIDE SEQUENCE</scope>
    <source>
        <strain evidence="1">Tuck. ex Michener</strain>
    </source>
</reference>
<dbReference type="AlphaFoldDB" id="A0A6A6GSN4"/>
<protein>
    <submittedName>
        <fullName evidence="1">Uncharacterized protein</fullName>
    </submittedName>
</protein>
<keyword evidence="2" id="KW-1185">Reference proteome</keyword>